<evidence type="ECO:0000256" key="1">
    <source>
        <dbReference type="SAM" id="MobiDB-lite"/>
    </source>
</evidence>
<reference evidence="2 3" key="1">
    <citation type="submission" date="2023-03" db="EMBL/GenBank/DDBJ databases">
        <title>High-quality genome of Scylla paramamosain provides insights in environmental adaptation.</title>
        <authorList>
            <person name="Zhang L."/>
        </authorList>
    </citation>
    <scope>NUCLEOTIDE SEQUENCE [LARGE SCALE GENOMIC DNA]</scope>
    <source>
        <strain evidence="2">LZ_2023a</strain>
        <tissue evidence="2">Muscle</tissue>
    </source>
</reference>
<evidence type="ECO:0000313" key="3">
    <source>
        <dbReference type="Proteomes" id="UP001487740"/>
    </source>
</evidence>
<feature type="compositionally biased region" description="Polar residues" evidence="1">
    <location>
        <begin position="10"/>
        <end position="26"/>
    </location>
</feature>
<protein>
    <submittedName>
        <fullName evidence="2">Uncharacterized protein</fullName>
    </submittedName>
</protein>
<dbReference type="Proteomes" id="UP001487740">
    <property type="component" value="Unassembled WGS sequence"/>
</dbReference>
<feature type="region of interest" description="Disordered" evidence="1">
    <location>
        <begin position="86"/>
        <end position="112"/>
    </location>
</feature>
<organism evidence="2 3">
    <name type="scientific">Scylla paramamosain</name>
    <name type="common">Mud crab</name>
    <dbReference type="NCBI Taxonomy" id="85552"/>
    <lineage>
        <taxon>Eukaryota</taxon>
        <taxon>Metazoa</taxon>
        <taxon>Ecdysozoa</taxon>
        <taxon>Arthropoda</taxon>
        <taxon>Crustacea</taxon>
        <taxon>Multicrustacea</taxon>
        <taxon>Malacostraca</taxon>
        <taxon>Eumalacostraca</taxon>
        <taxon>Eucarida</taxon>
        <taxon>Decapoda</taxon>
        <taxon>Pleocyemata</taxon>
        <taxon>Brachyura</taxon>
        <taxon>Eubrachyura</taxon>
        <taxon>Portunoidea</taxon>
        <taxon>Portunidae</taxon>
        <taxon>Portuninae</taxon>
        <taxon>Scylla</taxon>
    </lineage>
</organism>
<gene>
    <name evidence="2" type="ORF">O3P69_003219</name>
</gene>
<accession>A0AAW0UKI9</accession>
<comment type="caution">
    <text evidence="2">The sequence shown here is derived from an EMBL/GenBank/DDBJ whole genome shotgun (WGS) entry which is preliminary data.</text>
</comment>
<proteinExistence type="predicted"/>
<sequence>MEMSPRANLATLTAATPDGSGSQPLGRSTARGPNGTWPYLATWDRRYQRQGQRYGAVSASAMLCCTQRQAAGRVFGIVENLPGSVVGSTSQAWGSPGQPRQTDRPLQPQTGQASSLLHPWWHLTFLRC</sequence>
<dbReference type="AlphaFoldDB" id="A0AAW0UKI9"/>
<evidence type="ECO:0000313" key="2">
    <source>
        <dbReference type="EMBL" id="KAK8400381.1"/>
    </source>
</evidence>
<dbReference type="EMBL" id="JARAKH010000010">
    <property type="protein sequence ID" value="KAK8400381.1"/>
    <property type="molecule type" value="Genomic_DNA"/>
</dbReference>
<name>A0AAW0UKI9_SCYPA</name>
<feature type="region of interest" description="Disordered" evidence="1">
    <location>
        <begin position="1"/>
        <end position="36"/>
    </location>
</feature>
<keyword evidence="3" id="KW-1185">Reference proteome</keyword>